<dbReference type="AlphaFoldDB" id="A0A4U5TVW3"/>
<sequence length="85" mass="10355">MSQKYTEENIPKYCQNIGHYSDKLQYGEATFWERLKLKMHILYCERCKKYNTKNSLLTDIFKKKDYNVLDIKDIEEIKEKVNTDH</sequence>
<dbReference type="EMBL" id="SWMU01000001">
    <property type="protein sequence ID" value="TKS57368.1"/>
    <property type="molecule type" value="Genomic_DNA"/>
</dbReference>
<gene>
    <name evidence="1" type="ORF">FCN74_02800</name>
</gene>
<reference evidence="1 2" key="1">
    <citation type="submission" date="2019-04" db="EMBL/GenBank/DDBJ databases">
        <title>Psychroflexus halotolerans sp. nov., isolated from a marine solar saltern.</title>
        <authorList>
            <person name="Feng X."/>
        </authorList>
    </citation>
    <scope>NUCLEOTIDE SEQUENCE [LARGE SCALE GENOMIC DNA]</scope>
    <source>
        <strain evidence="1 2">WDS2C27</strain>
    </source>
</reference>
<keyword evidence="2" id="KW-1185">Reference proteome</keyword>
<evidence type="ECO:0000313" key="2">
    <source>
        <dbReference type="Proteomes" id="UP000306552"/>
    </source>
</evidence>
<dbReference type="OrthoDB" id="1262821at2"/>
<accession>A0A4U5TVW3</accession>
<dbReference type="Proteomes" id="UP000306552">
    <property type="component" value="Unassembled WGS sequence"/>
</dbReference>
<comment type="caution">
    <text evidence="1">The sequence shown here is derived from an EMBL/GenBank/DDBJ whole genome shotgun (WGS) entry which is preliminary data.</text>
</comment>
<evidence type="ECO:0008006" key="3">
    <source>
        <dbReference type="Google" id="ProtNLM"/>
    </source>
</evidence>
<evidence type="ECO:0000313" key="1">
    <source>
        <dbReference type="EMBL" id="TKS57368.1"/>
    </source>
</evidence>
<proteinExistence type="predicted"/>
<dbReference type="RefSeq" id="WP_138931071.1">
    <property type="nucleotide sequence ID" value="NZ_SWMU01000001.1"/>
</dbReference>
<name>A0A4U5TVW3_9FLAO</name>
<organism evidence="1 2">
    <name type="scientific">Mesohalobacter halotolerans</name>
    <dbReference type="NCBI Taxonomy" id="1883405"/>
    <lineage>
        <taxon>Bacteria</taxon>
        <taxon>Pseudomonadati</taxon>
        <taxon>Bacteroidota</taxon>
        <taxon>Flavobacteriia</taxon>
        <taxon>Flavobacteriales</taxon>
        <taxon>Flavobacteriaceae</taxon>
        <taxon>Mesohalobacter</taxon>
    </lineage>
</organism>
<protein>
    <recommendedName>
        <fullName evidence="3">Zinc-finger domain-containing protein</fullName>
    </recommendedName>
</protein>